<dbReference type="Proteomes" id="UP000480350">
    <property type="component" value="Unassembled WGS sequence"/>
</dbReference>
<accession>A0A7C9MBB7</accession>
<dbReference type="RefSeq" id="WP_160762654.1">
    <property type="nucleotide sequence ID" value="NZ_WUPT01000001.1"/>
</dbReference>
<dbReference type="AlphaFoldDB" id="A0A7C9MBB7"/>
<evidence type="ECO:0000313" key="1">
    <source>
        <dbReference type="EMBL" id="MXQ06731.1"/>
    </source>
</evidence>
<sequence>MDMLHLVPAALLSTIGFWLLWPVIADPIARRRRSARARDLGQTDSLAESLFEEWGAPKRGQS</sequence>
<reference evidence="1 2" key="1">
    <citation type="submission" date="2019-12" db="EMBL/GenBank/DDBJ databases">
        <authorList>
            <person name="Lee S.D."/>
        </authorList>
    </citation>
    <scope>NUCLEOTIDE SEQUENCE [LARGE SCALE GENOMIC DNA]</scope>
    <source>
        <strain evidence="1 2">GH1-50</strain>
    </source>
</reference>
<dbReference type="EMBL" id="WUPT01000001">
    <property type="protein sequence ID" value="MXQ06731.1"/>
    <property type="molecule type" value="Genomic_DNA"/>
</dbReference>
<gene>
    <name evidence="1" type="ORF">GQ651_02615</name>
</gene>
<name>A0A7C9MBB7_9RHOB</name>
<protein>
    <submittedName>
        <fullName evidence="1">Uncharacterized protein</fullName>
    </submittedName>
</protein>
<proteinExistence type="predicted"/>
<reference evidence="1 2" key="2">
    <citation type="submission" date="2020-03" db="EMBL/GenBank/DDBJ databases">
        <title>Kangsaoukella pontilimi gen. nov., sp. nov., a new member of the family Rhodobacteraceae isolated from a tidal mudflat.</title>
        <authorList>
            <person name="Kim I.S."/>
        </authorList>
    </citation>
    <scope>NUCLEOTIDE SEQUENCE [LARGE SCALE GENOMIC DNA]</scope>
    <source>
        <strain evidence="1 2">GH1-50</strain>
    </source>
</reference>
<organism evidence="1 2">
    <name type="scientific">Kangsaoukella pontilimi</name>
    <dbReference type="NCBI Taxonomy" id="2691042"/>
    <lineage>
        <taxon>Bacteria</taxon>
        <taxon>Pseudomonadati</taxon>
        <taxon>Pseudomonadota</taxon>
        <taxon>Alphaproteobacteria</taxon>
        <taxon>Rhodobacterales</taxon>
        <taxon>Paracoccaceae</taxon>
        <taxon>Kangsaoukella</taxon>
    </lineage>
</organism>
<comment type="caution">
    <text evidence="1">The sequence shown here is derived from an EMBL/GenBank/DDBJ whole genome shotgun (WGS) entry which is preliminary data.</text>
</comment>
<keyword evidence="2" id="KW-1185">Reference proteome</keyword>
<evidence type="ECO:0000313" key="2">
    <source>
        <dbReference type="Proteomes" id="UP000480350"/>
    </source>
</evidence>